<accession>A0A4V5PQD1</accession>
<dbReference type="Proteomes" id="UP000309215">
    <property type="component" value="Unassembled WGS sequence"/>
</dbReference>
<feature type="signal peptide" evidence="1">
    <location>
        <begin position="1"/>
        <end position="23"/>
    </location>
</feature>
<dbReference type="AlphaFoldDB" id="A0A4V5PQD1"/>
<reference evidence="2 3" key="1">
    <citation type="submission" date="2019-04" db="EMBL/GenBank/DDBJ databases">
        <authorList>
            <person name="Li Y."/>
            <person name="Wang J."/>
        </authorList>
    </citation>
    <scope>NUCLEOTIDE SEQUENCE [LARGE SCALE GENOMIC DNA]</scope>
    <source>
        <strain evidence="2 3">DSM 14668</strain>
    </source>
</reference>
<protein>
    <submittedName>
        <fullName evidence="2">Uncharacterized protein</fullName>
    </submittedName>
</protein>
<keyword evidence="3" id="KW-1185">Reference proteome</keyword>
<sequence length="367" mass="39684">MIRRSLTAAIAAIAITSAPMAAADEGGLGAQLGLPERSPQALDDFIHSPKGRTFRVRFDPESRIRLGAAASGARKENGRITPALEIHAGISVRRRYAFGEGPSRIEWQFDQRILSGFVAPFARPFGDMPSFDTVLYGAAAHRHDLAPRIVLPSSPPLSIPFPFDVGFDAEFGRVTVPRALPTGAADGGAIPFLRVSVARATAYLDPLRSNHPGRSLELGVGVRYDLDAYGAQRGTGPADSIARPRLVHRVAPGTAGSIRFRFETQDGLLSLDTRAEITPHWTSERTWKLAALGYGRVERTILAINDEPISVFLEGSYRLVPPTLELATLHDVRASLGISFGLDLTPDPRVKKIPPRSRQIPTTTPAP</sequence>
<gene>
    <name evidence="2" type="ORF">E8A74_06130</name>
</gene>
<name>A0A4V5PQD1_9BACT</name>
<dbReference type="EMBL" id="SSMQ01000004">
    <property type="protein sequence ID" value="TKD12181.1"/>
    <property type="molecule type" value="Genomic_DNA"/>
</dbReference>
<keyword evidence="1" id="KW-0732">Signal</keyword>
<organism evidence="2 3">
    <name type="scientific">Polyangium fumosum</name>
    <dbReference type="NCBI Taxonomy" id="889272"/>
    <lineage>
        <taxon>Bacteria</taxon>
        <taxon>Pseudomonadati</taxon>
        <taxon>Myxococcota</taxon>
        <taxon>Polyangia</taxon>
        <taxon>Polyangiales</taxon>
        <taxon>Polyangiaceae</taxon>
        <taxon>Polyangium</taxon>
    </lineage>
</organism>
<dbReference type="RefSeq" id="WP_136927975.1">
    <property type="nucleotide sequence ID" value="NZ_SSMQ01000004.1"/>
</dbReference>
<feature type="chain" id="PRO_5020741992" evidence="1">
    <location>
        <begin position="24"/>
        <end position="367"/>
    </location>
</feature>
<evidence type="ECO:0000313" key="3">
    <source>
        <dbReference type="Proteomes" id="UP000309215"/>
    </source>
</evidence>
<dbReference type="OrthoDB" id="5491826at2"/>
<evidence type="ECO:0000313" key="2">
    <source>
        <dbReference type="EMBL" id="TKD12181.1"/>
    </source>
</evidence>
<comment type="caution">
    <text evidence="2">The sequence shown here is derived from an EMBL/GenBank/DDBJ whole genome shotgun (WGS) entry which is preliminary data.</text>
</comment>
<evidence type="ECO:0000256" key="1">
    <source>
        <dbReference type="SAM" id="SignalP"/>
    </source>
</evidence>
<proteinExistence type="predicted"/>